<dbReference type="EMBL" id="JAUSQZ010000001">
    <property type="protein sequence ID" value="MDP9824920.1"/>
    <property type="molecule type" value="Genomic_DNA"/>
</dbReference>
<organism evidence="1 2">
    <name type="scientific">Kineosporia succinea</name>
    <dbReference type="NCBI Taxonomy" id="84632"/>
    <lineage>
        <taxon>Bacteria</taxon>
        <taxon>Bacillati</taxon>
        <taxon>Actinomycetota</taxon>
        <taxon>Actinomycetes</taxon>
        <taxon>Kineosporiales</taxon>
        <taxon>Kineosporiaceae</taxon>
        <taxon>Kineosporia</taxon>
    </lineage>
</organism>
<dbReference type="CDD" id="cd08865">
    <property type="entry name" value="SRPBCC_10"/>
    <property type="match status" value="1"/>
</dbReference>
<protein>
    <submittedName>
        <fullName evidence="1">Uncharacterized protein YndB with AHSA1/START domain</fullName>
    </submittedName>
</protein>
<comment type="caution">
    <text evidence="1">The sequence shown here is derived from an EMBL/GenBank/DDBJ whole genome shotgun (WGS) entry which is preliminary data.</text>
</comment>
<dbReference type="SUPFAM" id="SSF55961">
    <property type="entry name" value="Bet v1-like"/>
    <property type="match status" value="1"/>
</dbReference>
<dbReference type="InterPro" id="IPR023393">
    <property type="entry name" value="START-like_dom_sf"/>
</dbReference>
<sequence length="145" mass="15648">MTSTSRTVIVDRPVEVVAAYLSDFTTSAEWDPHTVSCRHLDDGPLAIGSRFENVQRLAGHDSSLVYTVAEFEPGRRILLTGGNDTVDSRDEMTFTPTPDGGTQVTYSIDITLKGAAKLATPVMPPALKKLADEGAESLEARLRAL</sequence>
<dbReference type="InterPro" id="IPR019587">
    <property type="entry name" value="Polyketide_cyclase/dehydratase"/>
</dbReference>
<proteinExistence type="predicted"/>
<reference evidence="1 2" key="1">
    <citation type="submission" date="2023-07" db="EMBL/GenBank/DDBJ databases">
        <title>Sequencing the genomes of 1000 actinobacteria strains.</title>
        <authorList>
            <person name="Klenk H.-P."/>
        </authorList>
    </citation>
    <scope>NUCLEOTIDE SEQUENCE [LARGE SCALE GENOMIC DNA]</scope>
    <source>
        <strain evidence="1 2">DSM 44388</strain>
    </source>
</reference>
<gene>
    <name evidence="1" type="ORF">J2S57_000669</name>
</gene>
<evidence type="ECO:0000313" key="2">
    <source>
        <dbReference type="Proteomes" id="UP001235712"/>
    </source>
</evidence>
<keyword evidence="2" id="KW-1185">Reference proteome</keyword>
<dbReference type="Pfam" id="PF10604">
    <property type="entry name" value="Polyketide_cyc2"/>
    <property type="match status" value="1"/>
</dbReference>
<dbReference type="Gene3D" id="3.30.530.20">
    <property type="match status" value="1"/>
</dbReference>
<dbReference type="Proteomes" id="UP001235712">
    <property type="component" value="Unassembled WGS sequence"/>
</dbReference>
<dbReference type="RefSeq" id="WP_307238169.1">
    <property type="nucleotide sequence ID" value="NZ_JAUSQZ010000001.1"/>
</dbReference>
<accession>A0ABT9NWX1</accession>
<name>A0ABT9NWX1_9ACTN</name>
<evidence type="ECO:0000313" key="1">
    <source>
        <dbReference type="EMBL" id="MDP9824920.1"/>
    </source>
</evidence>